<evidence type="ECO:0000256" key="10">
    <source>
        <dbReference type="ARBA" id="ARBA00022737"/>
    </source>
</evidence>
<dbReference type="PROSITE" id="PS51873">
    <property type="entry name" value="TRIAD"/>
    <property type="match status" value="1"/>
</dbReference>
<dbReference type="GO" id="GO:0005829">
    <property type="term" value="C:cytosol"/>
    <property type="evidence" value="ECO:0007669"/>
    <property type="project" value="UniProtKB-SubCell"/>
</dbReference>
<dbReference type="InterPro" id="IPR002867">
    <property type="entry name" value="IBR_dom"/>
</dbReference>
<evidence type="ECO:0000256" key="20">
    <source>
        <dbReference type="PIRSR" id="PIRSR037880-1"/>
    </source>
</evidence>
<evidence type="ECO:0000256" key="3">
    <source>
        <dbReference type="ARBA" id="ARBA00004514"/>
    </source>
</evidence>
<dbReference type="CDD" id="cd21382">
    <property type="entry name" value="RING0_parkin"/>
    <property type="match status" value="1"/>
</dbReference>
<dbReference type="InterPro" id="IPR000626">
    <property type="entry name" value="Ubiquitin-like_dom"/>
</dbReference>
<evidence type="ECO:0000256" key="18">
    <source>
        <dbReference type="ARBA" id="ARBA00029536"/>
    </source>
</evidence>
<dbReference type="EC" id="2.3.2.31" evidence="5 19"/>
<comment type="catalytic activity">
    <reaction evidence="1 19">
        <text>[E2 ubiquitin-conjugating enzyme]-S-ubiquitinyl-L-cysteine + [acceptor protein]-L-lysine = [E2 ubiquitin-conjugating enzyme]-L-cysteine + [acceptor protein]-N(6)-ubiquitinyl-L-lysine.</text>
        <dbReference type="EC" id="2.3.2.31"/>
    </reaction>
</comment>
<dbReference type="FunFam" id="2.20.25.20:FF:000008">
    <property type="entry name" value="E3 ubiquitin-protein ligase parkin"/>
    <property type="match status" value="1"/>
</dbReference>
<dbReference type="CDD" id="cd20340">
    <property type="entry name" value="BRcat_RBR_parkin"/>
    <property type="match status" value="1"/>
</dbReference>
<dbReference type="Pfam" id="PF00240">
    <property type="entry name" value="ubiquitin"/>
    <property type="match status" value="1"/>
</dbReference>
<dbReference type="SUPFAM" id="SSF57850">
    <property type="entry name" value="RING/U-box"/>
    <property type="match status" value="2"/>
</dbReference>
<keyword evidence="13 19" id="KW-0862">Zinc</keyword>
<accession>A0A7M6DPL7</accession>
<dbReference type="SMART" id="SM00647">
    <property type="entry name" value="IBR"/>
    <property type="match status" value="2"/>
</dbReference>
<keyword evidence="10" id="KW-0677">Repeat</keyword>
<evidence type="ECO:0000256" key="15">
    <source>
        <dbReference type="ARBA" id="ARBA00023006"/>
    </source>
</evidence>
<comment type="subcellular location">
    <subcellularLocation>
        <location evidence="3">Cytoplasm</location>
        <location evidence="3">Cytosol</location>
    </subcellularLocation>
    <subcellularLocation>
        <location evidence="2 19">Mitochondrion</location>
    </subcellularLocation>
</comment>
<dbReference type="GO" id="GO:0009893">
    <property type="term" value="P:positive regulation of metabolic process"/>
    <property type="evidence" value="ECO:0007669"/>
    <property type="project" value="UniProtKB-ARBA"/>
</dbReference>
<evidence type="ECO:0000256" key="17">
    <source>
        <dbReference type="ARBA" id="ARBA00029442"/>
    </source>
</evidence>
<keyword evidence="14 19" id="KW-0832">Ubl conjugation</keyword>
<evidence type="ECO:0000256" key="5">
    <source>
        <dbReference type="ARBA" id="ARBA00012251"/>
    </source>
</evidence>
<dbReference type="InterPro" id="IPR041170">
    <property type="entry name" value="Znf-RING_14"/>
</dbReference>
<reference evidence="23" key="1">
    <citation type="submission" date="2021-01" db="UniProtKB">
        <authorList>
            <consortium name="EnsemblMetazoa"/>
        </authorList>
    </citation>
    <scope>IDENTIFICATION</scope>
</reference>
<keyword evidence="6" id="KW-0963">Cytoplasm</keyword>
<dbReference type="GO" id="GO:0000151">
    <property type="term" value="C:ubiquitin ligase complex"/>
    <property type="evidence" value="ECO:0007669"/>
    <property type="project" value="UniProtKB-UniRule"/>
</dbReference>
<keyword evidence="7" id="KW-0597">Phosphoprotein</keyword>
<dbReference type="InterPro" id="IPR047536">
    <property type="entry name" value="Rcat_RBR_parkin"/>
</dbReference>
<dbReference type="InterPro" id="IPR041565">
    <property type="entry name" value="Parkin_Znf-RING"/>
</dbReference>
<evidence type="ECO:0000256" key="14">
    <source>
        <dbReference type="ARBA" id="ARBA00022843"/>
    </source>
</evidence>
<name>A0A7M6DPL7_9CNID</name>
<evidence type="ECO:0000256" key="6">
    <source>
        <dbReference type="ARBA" id="ARBA00022490"/>
    </source>
</evidence>
<feature type="domain" description="RING-type" evidence="22">
    <location>
        <begin position="200"/>
        <end position="434"/>
    </location>
</feature>
<dbReference type="InterPro" id="IPR029071">
    <property type="entry name" value="Ubiquitin-like_domsf"/>
</dbReference>
<dbReference type="InterPro" id="IPR003977">
    <property type="entry name" value="Parkin"/>
</dbReference>
<dbReference type="GO" id="GO:0008270">
    <property type="term" value="F:zinc ion binding"/>
    <property type="evidence" value="ECO:0007669"/>
    <property type="project" value="UniProtKB-KW"/>
</dbReference>
<dbReference type="PRINTS" id="PR01475">
    <property type="entry name" value="PARKIN"/>
</dbReference>
<dbReference type="Gene3D" id="1.20.120.1750">
    <property type="match status" value="1"/>
</dbReference>
<dbReference type="SUPFAM" id="SSF54236">
    <property type="entry name" value="Ubiquitin-like"/>
    <property type="match status" value="1"/>
</dbReference>
<evidence type="ECO:0000256" key="7">
    <source>
        <dbReference type="ARBA" id="ARBA00022553"/>
    </source>
</evidence>
<dbReference type="InterPro" id="IPR031127">
    <property type="entry name" value="E3_UB_ligase_RBR"/>
</dbReference>
<evidence type="ECO:0000256" key="2">
    <source>
        <dbReference type="ARBA" id="ARBA00004173"/>
    </source>
</evidence>
<dbReference type="UniPathway" id="UPA00143"/>
<dbReference type="InterPro" id="IPR054694">
    <property type="entry name" value="Parkin-like_IBR"/>
</dbReference>
<evidence type="ECO:0000313" key="24">
    <source>
        <dbReference type="Proteomes" id="UP000594262"/>
    </source>
</evidence>
<dbReference type="RefSeq" id="XP_066934819.1">
    <property type="nucleotide sequence ID" value="XM_067078718.1"/>
</dbReference>
<evidence type="ECO:0000256" key="13">
    <source>
        <dbReference type="ARBA" id="ARBA00022833"/>
    </source>
</evidence>
<feature type="domain" description="Ubiquitin-like" evidence="21">
    <location>
        <begin position="3"/>
        <end position="77"/>
    </location>
</feature>
<evidence type="ECO:0000256" key="1">
    <source>
        <dbReference type="ARBA" id="ARBA00001798"/>
    </source>
</evidence>
<dbReference type="Pfam" id="PF22605">
    <property type="entry name" value="IBR_2"/>
    <property type="match status" value="1"/>
</dbReference>
<keyword evidence="12 19" id="KW-0833">Ubl conjugation pathway</keyword>
<dbReference type="InterPro" id="IPR044066">
    <property type="entry name" value="TRIAD_supradom"/>
</dbReference>
<dbReference type="PANTHER" id="PTHR11685">
    <property type="entry name" value="RBR FAMILY RING FINGER AND IBR DOMAIN-CONTAINING"/>
    <property type="match status" value="1"/>
</dbReference>
<dbReference type="CDD" id="cd20357">
    <property type="entry name" value="Rcat_RBR_parkin"/>
    <property type="match status" value="1"/>
</dbReference>
<evidence type="ECO:0000256" key="19">
    <source>
        <dbReference type="PIRNR" id="PIRNR037880"/>
    </source>
</evidence>
<feature type="active site" evidence="20">
    <location>
        <position position="402"/>
    </location>
</feature>
<dbReference type="Proteomes" id="UP000594262">
    <property type="component" value="Unplaced"/>
</dbReference>
<dbReference type="Gene3D" id="2.20.25.20">
    <property type="match status" value="1"/>
</dbReference>
<evidence type="ECO:0000256" key="9">
    <source>
        <dbReference type="ARBA" id="ARBA00022723"/>
    </source>
</evidence>
<dbReference type="PROSITE" id="PS50053">
    <property type="entry name" value="UBIQUITIN_2"/>
    <property type="match status" value="1"/>
</dbReference>
<dbReference type="Gene3D" id="3.10.20.90">
    <property type="entry name" value="Phosphatidylinositol 3-kinase Catalytic Subunit, Chain A, domain 1"/>
    <property type="match status" value="1"/>
</dbReference>
<evidence type="ECO:0000313" key="23">
    <source>
        <dbReference type="EnsemblMetazoa" id="CLYHEMP020404.1"/>
    </source>
</evidence>
<dbReference type="Pfam" id="PF17976">
    <property type="entry name" value="zf-RING_12"/>
    <property type="match status" value="1"/>
</dbReference>
<keyword evidence="11" id="KW-0863">Zinc-finger</keyword>
<comment type="subunit">
    <text evidence="19">Forms an E3 ubiquitin ligase complex.</text>
</comment>
<organism evidence="23 24">
    <name type="scientific">Clytia hemisphaerica</name>
    <dbReference type="NCBI Taxonomy" id="252671"/>
    <lineage>
        <taxon>Eukaryota</taxon>
        <taxon>Metazoa</taxon>
        <taxon>Cnidaria</taxon>
        <taxon>Hydrozoa</taxon>
        <taxon>Hydroidolina</taxon>
        <taxon>Leptothecata</taxon>
        <taxon>Obeliida</taxon>
        <taxon>Clytiidae</taxon>
        <taxon>Clytia</taxon>
    </lineage>
</organism>
<evidence type="ECO:0000259" key="22">
    <source>
        <dbReference type="PROSITE" id="PS51873"/>
    </source>
</evidence>
<keyword evidence="9 19" id="KW-0479">Metal-binding</keyword>
<keyword evidence="16 19" id="KW-0496">Mitochondrion</keyword>
<dbReference type="GO" id="GO:0016567">
    <property type="term" value="P:protein ubiquitination"/>
    <property type="evidence" value="ECO:0007669"/>
    <property type="project" value="UniProtKB-UniRule"/>
</dbReference>
<dbReference type="PIRSF" id="PIRSF037880">
    <property type="entry name" value="Parkin"/>
    <property type="match status" value="1"/>
</dbReference>
<keyword evidence="8" id="KW-0808">Transferase</keyword>
<keyword evidence="24" id="KW-1185">Reference proteome</keyword>
<evidence type="ECO:0000256" key="4">
    <source>
        <dbReference type="ARBA" id="ARBA00004906"/>
    </source>
</evidence>
<dbReference type="EnsemblMetazoa" id="CLYHEMT020404.1">
    <property type="protein sequence ID" value="CLYHEMP020404.1"/>
    <property type="gene ID" value="CLYHEMG020404"/>
</dbReference>
<evidence type="ECO:0000256" key="8">
    <source>
        <dbReference type="ARBA" id="ARBA00022679"/>
    </source>
</evidence>
<evidence type="ECO:0000259" key="21">
    <source>
        <dbReference type="PROSITE" id="PS50053"/>
    </source>
</evidence>
<dbReference type="Pfam" id="PF17978">
    <property type="entry name" value="zf-RING_14"/>
    <property type="match status" value="1"/>
</dbReference>
<dbReference type="InterPro" id="IPR047534">
    <property type="entry name" value="BRcat_RBR_parkin"/>
</dbReference>
<sequence>MDVPIIVRFEGRAIHVRANLDWSIYQLKQHIYLHCFEKAENLKIIFCGSEIKDSVILKNCYFTQGTVVHVIVVRNNNTPPEQQNQNVVATHFIAPTTEGTIKAQTEQKRSRFYVYCKGDCNGLKPGKLRVRCKDCKDQAFELDKGPESWDDVMMTGKISGHCRNHAGCHGLLAEFYFKCESRHAGNTLVTPLTLLRTNTLDVPCLACTDVCEIVLVFPCEETHVICVECFARYVDTNLNRRQFILSERIGYTLACPGLGDGCEESYIQDIHHFLLAGKNQYERFKNFATEEFVLQNGGILCPGENCGNGLMLDDDSRRIVCYRGRGGCGLVFCRQCRNQYHDGECRANIQERAQATNESYQIDRNQAQQARWLEEAHTSAAIDRFTKRCPGCSTPTEKSGGCNHMTCTRCRYEWCWLCLIKWGRNCESDHWFRAR</sequence>
<evidence type="ECO:0000256" key="11">
    <source>
        <dbReference type="ARBA" id="ARBA00022771"/>
    </source>
</evidence>
<dbReference type="GO" id="GO:0005739">
    <property type="term" value="C:mitochondrion"/>
    <property type="evidence" value="ECO:0007669"/>
    <property type="project" value="UniProtKB-SubCell"/>
</dbReference>
<comment type="function">
    <text evidence="19">Functions within a multiprotein E3 ubiquitin ligase complex, catalyzing the covalent attachment of ubiquitin moieties onto substrate proteins.</text>
</comment>
<dbReference type="GeneID" id="136822457"/>
<dbReference type="GO" id="GO:0061630">
    <property type="term" value="F:ubiquitin protein ligase activity"/>
    <property type="evidence" value="ECO:0007669"/>
    <property type="project" value="UniProtKB-EC"/>
</dbReference>
<evidence type="ECO:0000256" key="16">
    <source>
        <dbReference type="ARBA" id="ARBA00023128"/>
    </source>
</evidence>
<proteinExistence type="inferred from homology"/>
<dbReference type="GO" id="GO:0006914">
    <property type="term" value="P:autophagy"/>
    <property type="evidence" value="ECO:0007669"/>
    <property type="project" value="UniProtKB-UniRule"/>
</dbReference>
<protein>
    <recommendedName>
        <fullName evidence="18 19">E3 ubiquitin-protein ligase parkin</fullName>
        <ecNumber evidence="5 19">2.3.2.31</ecNumber>
    </recommendedName>
</protein>
<comment type="similarity">
    <text evidence="17 19">Belongs to the RBR family. Parkin subfamily.</text>
</comment>
<dbReference type="AlphaFoldDB" id="A0A7M6DPL7"/>
<dbReference type="OrthoDB" id="6018516at2759"/>
<comment type="pathway">
    <text evidence="4 19">Protein modification; protein ubiquitination.</text>
</comment>
<keyword evidence="15 19" id="KW-0072">Autophagy</keyword>
<evidence type="ECO:0000256" key="12">
    <source>
        <dbReference type="ARBA" id="ARBA00022786"/>
    </source>
</evidence>